<evidence type="ECO:0000313" key="1">
    <source>
        <dbReference type="EMBL" id="MFC4355300.1"/>
    </source>
</evidence>
<dbReference type="Gene3D" id="3.10.450.40">
    <property type="match status" value="1"/>
</dbReference>
<dbReference type="EMBL" id="JBHSEF010000023">
    <property type="protein sequence ID" value="MFC4355300.1"/>
    <property type="molecule type" value="Genomic_DNA"/>
</dbReference>
<evidence type="ECO:0000313" key="2">
    <source>
        <dbReference type="Proteomes" id="UP001595733"/>
    </source>
</evidence>
<dbReference type="RefSeq" id="WP_378141763.1">
    <property type="nucleotide sequence ID" value="NZ_JBHSEF010000023.1"/>
</dbReference>
<dbReference type="Pfam" id="PF10934">
    <property type="entry name" value="Sheath_initiator"/>
    <property type="match status" value="1"/>
</dbReference>
<protein>
    <submittedName>
        <fullName evidence="1">DUF2634 domain-containing protein</fullName>
    </submittedName>
</protein>
<accession>A0ABV8UY02</accession>
<sequence>MIPQNGFLPEDFEIEEQPSLTYRMQIAQSFIIGTVDELEAVAQAIYKILNTERYQYVIYSWDYGIETLDLYGEPVTYVCPELVRRIKEALTQDSRILDVSAFSFDTSQKSKIHTTFLVNTIYGDVEAERVVTI</sequence>
<dbReference type="Proteomes" id="UP001595733">
    <property type="component" value="Unassembled WGS sequence"/>
</dbReference>
<dbReference type="SUPFAM" id="SSF160719">
    <property type="entry name" value="gpW/gp25-like"/>
    <property type="match status" value="1"/>
</dbReference>
<proteinExistence type="predicted"/>
<dbReference type="InterPro" id="IPR020288">
    <property type="entry name" value="Sheath_initiator"/>
</dbReference>
<comment type="caution">
    <text evidence="1">The sequence shown here is derived from an EMBL/GenBank/DDBJ whole genome shotgun (WGS) entry which is preliminary data.</text>
</comment>
<name>A0ABV8UY02_9BACL</name>
<organism evidence="1 2">
    <name type="scientific">Chryseomicrobium palamuruense</name>
    <dbReference type="NCBI Taxonomy" id="682973"/>
    <lineage>
        <taxon>Bacteria</taxon>
        <taxon>Bacillati</taxon>
        <taxon>Bacillota</taxon>
        <taxon>Bacilli</taxon>
        <taxon>Bacillales</taxon>
        <taxon>Caryophanaceae</taxon>
        <taxon>Chryseomicrobium</taxon>
    </lineage>
</organism>
<reference evidence="2" key="1">
    <citation type="journal article" date="2019" name="Int. J. Syst. Evol. Microbiol.">
        <title>The Global Catalogue of Microorganisms (GCM) 10K type strain sequencing project: providing services to taxonomists for standard genome sequencing and annotation.</title>
        <authorList>
            <consortium name="The Broad Institute Genomics Platform"/>
            <consortium name="The Broad Institute Genome Sequencing Center for Infectious Disease"/>
            <person name="Wu L."/>
            <person name="Ma J."/>
        </authorList>
    </citation>
    <scope>NUCLEOTIDE SEQUENCE [LARGE SCALE GENOMIC DNA]</scope>
    <source>
        <strain evidence="2">CCUG 50353</strain>
    </source>
</reference>
<gene>
    <name evidence="1" type="ORF">ACFO0S_09600</name>
</gene>
<keyword evidence="2" id="KW-1185">Reference proteome</keyword>